<dbReference type="AlphaFoldDB" id="A0AAQ3QC31"/>
<dbReference type="Gene3D" id="3.40.50.10320">
    <property type="entry name" value="LmbE-like"/>
    <property type="match status" value="1"/>
</dbReference>
<dbReference type="Pfam" id="PF02585">
    <property type="entry name" value="PIG-L"/>
    <property type="match status" value="1"/>
</dbReference>
<comment type="similarity">
    <text evidence="1">Belongs to the PIGL family.</text>
</comment>
<evidence type="ECO:0000313" key="5">
    <source>
        <dbReference type="Proteomes" id="UP001327560"/>
    </source>
</evidence>
<reference evidence="4 5" key="1">
    <citation type="submission" date="2023-10" db="EMBL/GenBank/DDBJ databases">
        <title>Chromosome-scale genome assembly provides insights into flower coloration mechanisms of Canna indica.</title>
        <authorList>
            <person name="Li C."/>
        </authorList>
    </citation>
    <scope>NUCLEOTIDE SEQUENCE [LARGE SCALE GENOMIC DNA]</scope>
    <source>
        <tissue evidence="4">Flower</tissue>
    </source>
</reference>
<evidence type="ECO:0000256" key="1">
    <source>
        <dbReference type="ARBA" id="ARBA00006066"/>
    </source>
</evidence>
<keyword evidence="5" id="KW-1185">Reference proteome</keyword>
<dbReference type="SUPFAM" id="SSF102588">
    <property type="entry name" value="LmbE-like"/>
    <property type="match status" value="1"/>
</dbReference>
<evidence type="ECO:0000313" key="4">
    <source>
        <dbReference type="EMBL" id="WOL05384.1"/>
    </source>
</evidence>
<keyword evidence="3" id="KW-0732">Signal</keyword>
<dbReference type="InterPro" id="IPR024078">
    <property type="entry name" value="LmbE-like_dom_sf"/>
</dbReference>
<dbReference type="EC" id="3.5.1.89" evidence="2"/>
<feature type="signal peptide" evidence="3">
    <location>
        <begin position="1"/>
        <end position="20"/>
    </location>
</feature>
<dbReference type="InterPro" id="IPR003737">
    <property type="entry name" value="GlcNAc_PI_deacetylase-related"/>
</dbReference>
<gene>
    <name evidence="4" type="ORF">Cni_G14112</name>
</gene>
<name>A0AAQ3QC31_9LILI</name>
<organism evidence="4 5">
    <name type="scientific">Canna indica</name>
    <name type="common">Indian-shot</name>
    <dbReference type="NCBI Taxonomy" id="4628"/>
    <lineage>
        <taxon>Eukaryota</taxon>
        <taxon>Viridiplantae</taxon>
        <taxon>Streptophyta</taxon>
        <taxon>Embryophyta</taxon>
        <taxon>Tracheophyta</taxon>
        <taxon>Spermatophyta</taxon>
        <taxon>Magnoliopsida</taxon>
        <taxon>Liliopsida</taxon>
        <taxon>Zingiberales</taxon>
        <taxon>Cannaceae</taxon>
        <taxon>Canna</taxon>
    </lineage>
</organism>
<dbReference type="GO" id="GO:0005783">
    <property type="term" value="C:endoplasmic reticulum"/>
    <property type="evidence" value="ECO:0007669"/>
    <property type="project" value="TreeGrafter"/>
</dbReference>
<dbReference type="PANTHER" id="PTHR12993">
    <property type="entry name" value="N-ACETYLGLUCOSAMINYL-PHOSPHATIDYLINOSITOL DE-N-ACETYLASE-RELATED"/>
    <property type="match status" value="1"/>
</dbReference>
<sequence length="261" mass="29633">MAWFLAVFAAAISLWVVSLSRILSSSNCAPSNPPFLCAGSGKKRNVLLVIAHPDDESMFFAPTILFLNSKGHNIHILCMSTGNADGIGNSRKEEIYRACAVLKVPLQQIKVLDHPGLQDGFEKTWDHELLARLVEDETKVWGIDSLITFDDFGVSGHPNHRAVHRGIRRLLSDNKEKDIDAWELVSQSILRKYIGPLDVWLSVISSSFYTQGHVYCLLNNHPFKSYHAMAEHESQWVWFRKLFVLFSSYTYMNTLKIINLE</sequence>
<dbReference type="GO" id="GO:0000225">
    <property type="term" value="F:N-acetylglucosaminylphosphatidylinositol deacetylase activity"/>
    <property type="evidence" value="ECO:0007669"/>
    <property type="project" value="UniProtKB-EC"/>
</dbReference>
<evidence type="ECO:0000256" key="2">
    <source>
        <dbReference type="ARBA" id="ARBA00012176"/>
    </source>
</evidence>
<proteinExistence type="inferred from homology"/>
<dbReference type="EMBL" id="CP136893">
    <property type="protein sequence ID" value="WOL05384.1"/>
    <property type="molecule type" value="Genomic_DNA"/>
</dbReference>
<evidence type="ECO:0000256" key="3">
    <source>
        <dbReference type="SAM" id="SignalP"/>
    </source>
</evidence>
<dbReference type="Proteomes" id="UP001327560">
    <property type="component" value="Chromosome 4"/>
</dbReference>
<feature type="chain" id="PRO_5042999451" description="N-acetylglucosaminylphosphatidylinositol deacetylase" evidence="3">
    <location>
        <begin position="21"/>
        <end position="261"/>
    </location>
</feature>
<dbReference type="PANTHER" id="PTHR12993:SF11">
    <property type="entry name" value="N-ACETYLGLUCOSAMINYL-PHOSPHATIDYLINOSITOL DE-N-ACETYLASE"/>
    <property type="match status" value="1"/>
</dbReference>
<accession>A0AAQ3QC31</accession>
<protein>
    <recommendedName>
        <fullName evidence="2">N-acetylglucosaminylphosphatidylinositol deacetylase</fullName>
        <ecNumber evidence="2">3.5.1.89</ecNumber>
    </recommendedName>
</protein>